<dbReference type="InterPro" id="IPR009875">
    <property type="entry name" value="PilZ_domain"/>
</dbReference>
<sequence>MDSQQNAKTIVDRRKSPRIQTENDVSYILFDANREVTDQGRAKALDLSQNGILLETEKPLNGSCIMLITLDLNGKKVKVKGRVANTRKSDKPGCHLTGIEFKSSEEQQIKAIVAFVKVYHNRRQRHQNKNLYSVQQPVS</sequence>
<feature type="domain" description="PilZ" evidence="1">
    <location>
        <begin position="12"/>
        <end position="116"/>
    </location>
</feature>
<protein>
    <submittedName>
        <fullName evidence="2">C-di-GMP-binding flagellar brake protein YcgR</fullName>
    </submittedName>
</protein>
<dbReference type="Pfam" id="PF07238">
    <property type="entry name" value="PilZ"/>
    <property type="match status" value="1"/>
</dbReference>
<dbReference type="AlphaFoldDB" id="A0A7W0HKV7"/>
<comment type="caution">
    <text evidence="2">The sequence shown here is derived from an EMBL/GenBank/DDBJ whole genome shotgun (WGS) entry which is preliminary data.</text>
</comment>
<keyword evidence="2" id="KW-0282">Flagellum</keyword>
<dbReference type="GO" id="GO:0035438">
    <property type="term" value="F:cyclic-di-GMP binding"/>
    <property type="evidence" value="ECO:0007669"/>
    <property type="project" value="InterPro"/>
</dbReference>
<evidence type="ECO:0000313" key="2">
    <source>
        <dbReference type="EMBL" id="MBA2881600.1"/>
    </source>
</evidence>
<reference evidence="2 3" key="1">
    <citation type="submission" date="2020-07" db="EMBL/GenBank/DDBJ databases">
        <title>Genomic Encyclopedia of Type Strains, Phase IV (KMG-IV): sequencing the most valuable type-strain genomes for metagenomic binning, comparative biology and taxonomic classification.</title>
        <authorList>
            <person name="Goeker M."/>
        </authorList>
    </citation>
    <scope>NUCLEOTIDE SEQUENCE [LARGE SCALE GENOMIC DNA]</scope>
    <source>
        <strain evidence="2 3">DSM 17721</strain>
    </source>
</reference>
<evidence type="ECO:0000313" key="3">
    <source>
        <dbReference type="Proteomes" id="UP000525298"/>
    </source>
</evidence>
<dbReference type="Gene3D" id="2.40.10.220">
    <property type="entry name" value="predicted glycosyltransferase like domains"/>
    <property type="match status" value="1"/>
</dbReference>
<proteinExistence type="predicted"/>
<dbReference type="EMBL" id="JACDUS010000004">
    <property type="protein sequence ID" value="MBA2881600.1"/>
    <property type="molecule type" value="Genomic_DNA"/>
</dbReference>
<gene>
    <name evidence="2" type="ORF">HNR65_001927</name>
</gene>
<name>A0A7W0HKV7_9BACT</name>
<dbReference type="SUPFAM" id="SSF141371">
    <property type="entry name" value="PilZ domain-like"/>
    <property type="match status" value="1"/>
</dbReference>
<dbReference type="RefSeq" id="WP_181551245.1">
    <property type="nucleotide sequence ID" value="NZ_JACDUS010000004.1"/>
</dbReference>
<dbReference type="Proteomes" id="UP000525298">
    <property type="component" value="Unassembled WGS sequence"/>
</dbReference>
<evidence type="ECO:0000259" key="1">
    <source>
        <dbReference type="Pfam" id="PF07238"/>
    </source>
</evidence>
<keyword evidence="2" id="KW-0969">Cilium</keyword>
<keyword evidence="3" id="KW-1185">Reference proteome</keyword>
<keyword evidence="2" id="KW-0966">Cell projection</keyword>
<organism evidence="2 3">
    <name type="scientific">Desulfosalsimonas propionicica</name>
    <dbReference type="NCBI Taxonomy" id="332175"/>
    <lineage>
        <taxon>Bacteria</taxon>
        <taxon>Pseudomonadati</taxon>
        <taxon>Thermodesulfobacteriota</taxon>
        <taxon>Desulfobacteria</taxon>
        <taxon>Desulfobacterales</taxon>
        <taxon>Desulfosalsimonadaceae</taxon>
        <taxon>Desulfosalsimonas</taxon>
    </lineage>
</organism>
<accession>A0A7W0HKV7</accession>